<organism evidence="7 8">
    <name type="scientific">Agromyces atrinae</name>
    <dbReference type="NCBI Taxonomy" id="592376"/>
    <lineage>
        <taxon>Bacteria</taxon>
        <taxon>Bacillati</taxon>
        <taxon>Actinomycetota</taxon>
        <taxon>Actinomycetes</taxon>
        <taxon>Micrococcales</taxon>
        <taxon>Microbacteriaceae</taxon>
        <taxon>Agromyces</taxon>
    </lineage>
</organism>
<evidence type="ECO:0000256" key="2">
    <source>
        <dbReference type="ARBA" id="ARBA00022643"/>
    </source>
</evidence>
<dbReference type="InterPro" id="IPR011251">
    <property type="entry name" value="Luciferase-like_dom"/>
</dbReference>
<evidence type="ECO:0000259" key="6">
    <source>
        <dbReference type="Pfam" id="PF00296"/>
    </source>
</evidence>
<dbReference type="PANTHER" id="PTHR42847:SF4">
    <property type="entry name" value="ALKANESULFONATE MONOOXYGENASE-RELATED"/>
    <property type="match status" value="1"/>
</dbReference>
<name>A0A852SGX2_9MICO</name>
<dbReference type="EMBL" id="JACCBI010000001">
    <property type="protein sequence ID" value="NYD67285.1"/>
    <property type="molecule type" value="Genomic_DNA"/>
</dbReference>
<reference evidence="7 8" key="1">
    <citation type="submission" date="2020-07" db="EMBL/GenBank/DDBJ databases">
        <title>Sequencing the genomes of 1000 actinobacteria strains.</title>
        <authorList>
            <person name="Klenk H.-P."/>
        </authorList>
    </citation>
    <scope>NUCLEOTIDE SEQUENCE [LARGE SCALE GENOMIC DNA]</scope>
    <source>
        <strain evidence="7 8">DSM 23870</strain>
    </source>
</reference>
<accession>A0A852SGX2</accession>
<keyword evidence="2" id="KW-0288">FMN</keyword>
<evidence type="ECO:0000256" key="4">
    <source>
        <dbReference type="ARBA" id="ARBA00023033"/>
    </source>
</evidence>
<feature type="region of interest" description="Disordered" evidence="5">
    <location>
        <begin position="214"/>
        <end position="233"/>
    </location>
</feature>
<proteinExistence type="predicted"/>
<dbReference type="InterPro" id="IPR050172">
    <property type="entry name" value="SsuD_RutA_monooxygenase"/>
</dbReference>
<evidence type="ECO:0000256" key="1">
    <source>
        <dbReference type="ARBA" id="ARBA00022630"/>
    </source>
</evidence>
<feature type="domain" description="Luciferase-like" evidence="6">
    <location>
        <begin position="25"/>
        <end position="211"/>
    </location>
</feature>
<evidence type="ECO:0000256" key="5">
    <source>
        <dbReference type="SAM" id="MobiDB-lite"/>
    </source>
</evidence>
<dbReference type="Gene3D" id="3.20.20.30">
    <property type="entry name" value="Luciferase-like domain"/>
    <property type="match status" value="1"/>
</dbReference>
<gene>
    <name evidence="7" type="ORF">BJ972_001804</name>
</gene>
<evidence type="ECO:0000313" key="7">
    <source>
        <dbReference type="EMBL" id="NYD67285.1"/>
    </source>
</evidence>
<dbReference type="GO" id="GO:0008726">
    <property type="term" value="F:alkanesulfonate monooxygenase activity"/>
    <property type="evidence" value="ECO:0007669"/>
    <property type="project" value="TreeGrafter"/>
</dbReference>
<dbReference type="SUPFAM" id="SSF51679">
    <property type="entry name" value="Bacterial luciferase-like"/>
    <property type="match status" value="1"/>
</dbReference>
<evidence type="ECO:0000313" key="8">
    <source>
        <dbReference type="Proteomes" id="UP000581087"/>
    </source>
</evidence>
<dbReference type="InterPro" id="IPR036661">
    <property type="entry name" value="Luciferase-like_sf"/>
</dbReference>
<sequence length="351" mass="37192">MGQPGVFLDARVDSGRAMTLLVQARGVTDLADLRTRVDRWEALGLDGVVVTDHLFSPGRDRESTPRPPDTFVLLAAIATLSTRLSVGSLVANIGIVHPALVLRHAAQLAALVGGDRVVAGLGAGWNPEEFEALGDTMPGYGERMTRLESAVRFAREQFDAGIASASGSGFVADRVPLSPESSVPPRLLVGGGSERLLRLGGRYADRIDLNAPSSAGRISASDPAGDDGRRRLRTTDTDLLASIDVVRSAARDAGRPMPELSVFVDTVIVTDDTDVAAHEEALCRTRSIEPRSLAECPFVLIGSADAIARSLGSRIARLGLTRVILPDGPHLEALVAARGRAVTTMNRRSEE</sequence>
<protein>
    <submittedName>
        <fullName evidence="7">Alkanesulfonate monooxygenase SsuD/methylene tetrahydromethanopterin reductase-like flavin-dependent oxidoreductase (Luciferase family)</fullName>
    </submittedName>
</protein>
<dbReference type="GO" id="GO:0046306">
    <property type="term" value="P:alkanesulfonate catabolic process"/>
    <property type="evidence" value="ECO:0007669"/>
    <property type="project" value="TreeGrafter"/>
</dbReference>
<dbReference type="Pfam" id="PF00296">
    <property type="entry name" value="Bac_luciferase"/>
    <property type="match status" value="1"/>
</dbReference>
<evidence type="ECO:0000256" key="3">
    <source>
        <dbReference type="ARBA" id="ARBA00023002"/>
    </source>
</evidence>
<comment type="caution">
    <text evidence="7">The sequence shown here is derived from an EMBL/GenBank/DDBJ whole genome shotgun (WGS) entry which is preliminary data.</text>
</comment>
<keyword evidence="4 7" id="KW-0503">Monooxygenase</keyword>
<dbReference type="Proteomes" id="UP000581087">
    <property type="component" value="Unassembled WGS sequence"/>
</dbReference>
<dbReference type="AlphaFoldDB" id="A0A852SGX2"/>
<keyword evidence="3" id="KW-0560">Oxidoreductase</keyword>
<keyword evidence="1" id="KW-0285">Flavoprotein</keyword>
<dbReference type="PANTHER" id="PTHR42847">
    <property type="entry name" value="ALKANESULFONATE MONOOXYGENASE"/>
    <property type="match status" value="1"/>
</dbReference>